<dbReference type="InterPro" id="IPR050218">
    <property type="entry name" value="LptD"/>
</dbReference>
<dbReference type="AlphaFoldDB" id="A0A1T4PEV7"/>
<feature type="compositionally biased region" description="Polar residues" evidence="2">
    <location>
        <begin position="632"/>
        <end position="641"/>
    </location>
</feature>
<feature type="region of interest" description="Disordered" evidence="2">
    <location>
        <begin position="632"/>
        <end position="656"/>
    </location>
</feature>
<dbReference type="Proteomes" id="UP000190121">
    <property type="component" value="Unassembled WGS sequence"/>
</dbReference>
<dbReference type="InterPro" id="IPR005653">
    <property type="entry name" value="OstA-like_N"/>
</dbReference>
<keyword evidence="1" id="KW-0998">Cell outer membrane</keyword>
<accession>A0A1T4PEV7</accession>
<evidence type="ECO:0000313" key="5">
    <source>
        <dbReference type="Proteomes" id="UP000190121"/>
    </source>
</evidence>
<evidence type="ECO:0000259" key="3">
    <source>
        <dbReference type="Pfam" id="PF13100"/>
    </source>
</evidence>
<keyword evidence="5" id="KW-1185">Reference proteome</keyword>
<dbReference type="PANTHER" id="PTHR30189">
    <property type="entry name" value="LPS-ASSEMBLY PROTEIN"/>
    <property type="match status" value="1"/>
</dbReference>
<dbReference type="STRING" id="29524.SAMN02745171_01433"/>
<protein>
    <submittedName>
        <fullName evidence="4">OstA-like protein</fullName>
    </submittedName>
</protein>
<dbReference type="PANTHER" id="PTHR30189:SF1">
    <property type="entry name" value="LPS-ASSEMBLY PROTEIN LPTD"/>
    <property type="match status" value="1"/>
</dbReference>
<organism evidence="4 5">
    <name type="scientific">Porphyromonas circumdentaria</name>
    <dbReference type="NCBI Taxonomy" id="29524"/>
    <lineage>
        <taxon>Bacteria</taxon>
        <taxon>Pseudomonadati</taxon>
        <taxon>Bacteroidota</taxon>
        <taxon>Bacteroidia</taxon>
        <taxon>Bacteroidales</taxon>
        <taxon>Porphyromonadaceae</taxon>
        <taxon>Porphyromonas</taxon>
    </lineage>
</organism>
<sequence>MGKNKCSSWFALLPKLFHRGAIFLCLSLIFFSLIFATPPPPQRERGDRRISLDYSDILEYDAANAPGIQKLIGNVQLSHQNWIMRCDSAYFKEEENQFEAFGAIRITEGDSISITGKYLFYDGNSKIAQLRNTVELRNSTAVLYTDSLDYDRNLDVGYYFETGTIVDSLNTLTSIYGEYTPQLNEAIFKNMVELVHPDFTLNTDYLRYNTKSKIAYFRGPTTIQSDSGSVESTRGVYDTEKDVSILLDRSVVYQKRGTITGDSLLYDRKNKFAESFGSMILSDTINKAILKGEYGYYDENKEYAFTTQRASLIDYSRPDTLYMGADTLENIQIKKGKESIRLSRAYHHVRLFRKDIQAIADSARYFTLDSTLVLYQNPILWQEQSQVQGDTVKIYFIADTIDRSIAYPNAKVMREVGENKYEQVKGDSLLTFFADSTVREIRVHGNAEMIYYAQQEALKRFYALGHIKSPQIISYIEGDTLRKTHWQGAVEGKIYPIEQVTDDIALLPGLSWKSNLRPQSPNDIFRAKRDSLGAIIPYSPQNLSDLNRFSGAYAAKFAYETLEKEITLYTPDPPTEPISEEDTSVTSFLSSQLPQYIRRPAEDDLPWQSFSYEQLFKNNPLSTLWDSFSSTATESQDNSDILPSIGTPPRKQEKSE</sequence>
<dbReference type="GO" id="GO:0009279">
    <property type="term" value="C:cell outer membrane"/>
    <property type="evidence" value="ECO:0007669"/>
    <property type="project" value="TreeGrafter"/>
</dbReference>
<proteinExistence type="predicted"/>
<dbReference type="GO" id="GO:1990351">
    <property type="term" value="C:transporter complex"/>
    <property type="evidence" value="ECO:0007669"/>
    <property type="project" value="TreeGrafter"/>
</dbReference>
<gene>
    <name evidence="4" type="ORF">SAMN02745171_01433</name>
</gene>
<reference evidence="5" key="1">
    <citation type="submission" date="2017-02" db="EMBL/GenBank/DDBJ databases">
        <authorList>
            <person name="Varghese N."/>
            <person name="Submissions S."/>
        </authorList>
    </citation>
    <scope>NUCLEOTIDE SEQUENCE [LARGE SCALE GENOMIC DNA]</scope>
    <source>
        <strain evidence="5">ATCC 51356</strain>
    </source>
</reference>
<keyword evidence="1" id="KW-0472">Membrane</keyword>
<evidence type="ECO:0000313" key="4">
    <source>
        <dbReference type="EMBL" id="SJZ90084.1"/>
    </source>
</evidence>
<dbReference type="OrthoDB" id="9805931at2"/>
<name>A0A1T4PEV7_9PORP</name>
<evidence type="ECO:0000256" key="1">
    <source>
        <dbReference type="ARBA" id="ARBA00023237"/>
    </source>
</evidence>
<evidence type="ECO:0000256" key="2">
    <source>
        <dbReference type="SAM" id="MobiDB-lite"/>
    </source>
</evidence>
<dbReference type="RefSeq" id="WP_078737336.1">
    <property type="nucleotide sequence ID" value="NZ_FUXE01000016.1"/>
</dbReference>
<dbReference type="EMBL" id="FUXE01000016">
    <property type="protein sequence ID" value="SJZ90084.1"/>
    <property type="molecule type" value="Genomic_DNA"/>
</dbReference>
<feature type="domain" description="Organic solvent tolerance-like N-terminal" evidence="3">
    <location>
        <begin position="49"/>
        <end position="204"/>
    </location>
</feature>
<dbReference type="Gene3D" id="2.60.450.10">
    <property type="entry name" value="Lipopolysaccharide (LPS) transport protein A like domain"/>
    <property type="match status" value="3"/>
</dbReference>
<dbReference type="Pfam" id="PF13100">
    <property type="entry name" value="OstA_2"/>
    <property type="match status" value="1"/>
</dbReference>